<dbReference type="Pfam" id="PF14030">
    <property type="entry name" value="DUF4245"/>
    <property type="match status" value="1"/>
</dbReference>
<evidence type="ECO:0000313" key="3">
    <source>
        <dbReference type="Proteomes" id="UP000321234"/>
    </source>
</evidence>
<evidence type="ECO:0000313" key="2">
    <source>
        <dbReference type="EMBL" id="TXR56457.1"/>
    </source>
</evidence>
<comment type="caution">
    <text evidence="2">The sequence shown here is derived from an EMBL/GenBank/DDBJ whole genome shotgun (WGS) entry which is preliminary data.</text>
</comment>
<keyword evidence="3" id="KW-1185">Reference proteome</keyword>
<feature type="compositionally biased region" description="Polar residues" evidence="1">
    <location>
        <begin position="125"/>
        <end position="138"/>
    </location>
</feature>
<protein>
    <submittedName>
        <fullName evidence="2">DUF4245 family protein</fullName>
    </submittedName>
</protein>
<gene>
    <name evidence="2" type="ORF">FMM08_10235</name>
</gene>
<dbReference type="InterPro" id="IPR025339">
    <property type="entry name" value="DUF4245"/>
</dbReference>
<dbReference type="EMBL" id="VKAC01000005">
    <property type="protein sequence ID" value="TXR56457.1"/>
    <property type="molecule type" value="Genomic_DNA"/>
</dbReference>
<dbReference type="OrthoDB" id="5146801at2"/>
<accession>A0A5C8ZF41</accession>
<dbReference type="Proteomes" id="UP000321234">
    <property type="component" value="Unassembled WGS sequence"/>
</dbReference>
<dbReference type="AlphaFoldDB" id="A0A5C8ZF41"/>
<feature type="region of interest" description="Disordered" evidence="1">
    <location>
        <begin position="167"/>
        <end position="192"/>
    </location>
</feature>
<evidence type="ECO:0000256" key="1">
    <source>
        <dbReference type="SAM" id="MobiDB-lite"/>
    </source>
</evidence>
<organism evidence="2 3">
    <name type="scientific">Quadrisphaera setariae</name>
    <dbReference type="NCBI Taxonomy" id="2593304"/>
    <lineage>
        <taxon>Bacteria</taxon>
        <taxon>Bacillati</taxon>
        <taxon>Actinomycetota</taxon>
        <taxon>Actinomycetes</taxon>
        <taxon>Kineosporiales</taxon>
        <taxon>Kineosporiaceae</taxon>
        <taxon>Quadrisphaera</taxon>
    </lineage>
</organism>
<feature type="region of interest" description="Disordered" evidence="1">
    <location>
        <begin position="125"/>
        <end position="151"/>
    </location>
</feature>
<name>A0A5C8ZF41_9ACTN</name>
<sequence>MLRTVLFVLGLVLVVFFLTARPQGDQRPPADVAASAAQASAAGVPLSAPQLPEGWKASTTRFGPDVDEGLPTFEAGYLDPAGAYGGISATAAATPGWVRGIAGQDAASDGTREVAGRTWEVWTTTDPRSTTLVSDPSSSGGGPALAVTSRGSEASLDALAQAAVAAVGSAPTASATAPASPSDAASSALTDG</sequence>
<reference evidence="2 3" key="1">
    <citation type="submission" date="2019-07" db="EMBL/GenBank/DDBJ databases">
        <title>Quadrisphaera sp. strain DD2A genome sequencing and assembly.</title>
        <authorList>
            <person name="Kim I."/>
        </authorList>
    </citation>
    <scope>NUCLEOTIDE SEQUENCE [LARGE SCALE GENOMIC DNA]</scope>
    <source>
        <strain evidence="2 3">DD2A</strain>
    </source>
</reference>
<proteinExistence type="predicted"/>